<dbReference type="Gene3D" id="3.40.50.1980">
    <property type="entry name" value="Nitrogenase molybdenum iron protein domain"/>
    <property type="match status" value="2"/>
</dbReference>
<evidence type="ECO:0000256" key="1">
    <source>
        <dbReference type="ARBA" id="ARBA00022729"/>
    </source>
</evidence>
<evidence type="ECO:0000259" key="2">
    <source>
        <dbReference type="PROSITE" id="PS50983"/>
    </source>
</evidence>
<organism evidence="3 4">
    <name type="scientific">Novosphingobium kalidii</name>
    <dbReference type="NCBI Taxonomy" id="3230299"/>
    <lineage>
        <taxon>Bacteria</taxon>
        <taxon>Pseudomonadati</taxon>
        <taxon>Pseudomonadota</taxon>
        <taxon>Alphaproteobacteria</taxon>
        <taxon>Sphingomonadales</taxon>
        <taxon>Sphingomonadaceae</taxon>
        <taxon>Novosphingobium</taxon>
    </lineage>
</organism>
<dbReference type="PANTHER" id="PTHR30535:SF34">
    <property type="entry name" value="MOLYBDATE-BINDING PROTEIN MOLA"/>
    <property type="match status" value="1"/>
</dbReference>
<dbReference type="SUPFAM" id="SSF53807">
    <property type="entry name" value="Helical backbone' metal receptor"/>
    <property type="match status" value="1"/>
</dbReference>
<protein>
    <submittedName>
        <fullName evidence="3">Helical backbone metal receptor</fullName>
    </submittedName>
</protein>
<reference evidence="3 4" key="1">
    <citation type="submission" date="2024-07" db="EMBL/GenBank/DDBJ databases">
        <title>Novosphingobium kalidii RD2P27.</title>
        <authorList>
            <person name="Sun J.-Q."/>
        </authorList>
    </citation>
    <scope>NUCLEOTIDE SEQUENCE [LARGE SCALE GENOMIC DNA]</scope>
    <source>
        <strain evidence="3 4">RD2P27</strain>
    </source>
</reference>
<dbReference type="RefSeq" id="WP_353983375.1">
    <property type="nucleotide sequence ID" value="NZ_JBEWLY010000008.1"/>
</dbReference>
<evidence type="ECO:0000313" key="3">
    <source>
        <dbReference type="EMBL" id="MET1754924.1"/>
    </source>
</evidence>
<gene>
    <name evidence="3" type="ORF">ABVV53_05535</name>
</gene>
<dbReference type="PROSITE" id="PS50983">
    <property type="entry name" value="FE_B12_PBP"/>
    <property type="match status" value="1"/>
</dbReference>
<comment type="caution">
    <text evidence="3">The sequence shown here is derived from an EMBL/GenBank/DDBJ whole genome shotgun (WGS) entry which is preliminary data.</text>
</comment>
<dbReference type="PANTHER" id="PTHR30535">
    <property type="entry name" value="VITAMIN B12-BINDING PROTEIN"/>
    <property type="match status" value="1"/>
</dbReference>
<dbReference type="InterPro" id="IPR050902">
    <property type="entry name" value="ABC_Transporter_SBP"/>
</dbReference>
<dbReference type="InterPro" id="IPR002491">
    <property type="entry name" value="ABC_transptr_periplasmic_BD"/>
</dbReference>
<keyword evidence="3" id="KW-0675">Receptor</keyword>
<keyword evidence="4" id="KW-1185">Reference proteome</keyword>
<proteinExistence type="predicted"/>
<dbReference type="EMBL" id="JBEWLY010000008">
    <property type="protein sequence ID" value="MET1754924.1"/>
    <property type="molecule type" value="Genomic_DNA"/>
</dbReference>
<keyword evidence="1" id="KW-0732">Signal</keyword>
<feature type="domain" description="Fe/B12 periplasmic-binding" evidence="2">
    <location>
        <begin position="31"/>
        <end position="278"/>
    </location>
</feature>
<name>A0ABV2CZU0_9SPHN</name>
<sequence>MREHVGAVLGLALASCQQPMAEAPDLGGRPTIVSLNPCSDATLAQIAAPEQLLAVSHYSHDPTSSSMGVAAGRRFPAVSNAVEEIAEFNPDMVVADPFLSPATRQSLVDLGIEVVTIGTTDSVKTSEEQVRQLAQASGNVEEGERLIRDIRAALAKASPPLDAAPVSAIVWESGGIVAGDKTLVADLLRHTGFVNAAAARGLRQADYLPLEAVLADPPQVILTAGDPLAQENRLLGHPALEALENTERASLDSTLLWCGGPTIIRAAGRLAQIRRGLL</sequence>
<accession>A0ABV2CZU0</accession>
<dbReference type="PROSITE" id="PS51257">
    <property type="entry name" value="PROKAR_LIPOPROTEIN"/>
    <property type="match status" value="1"/>
</dbReference>
<dbReference type="InterPro" id="IPR054828">
    <property type="entry name" value="Vit_B12_bind_prot"/>
</dbReference>
<dbReference type="NCBIfam" id="NF038402">
    <property type="entry name" value="TroA_like"/>
    <property type="match status" value="1"/>
</dbReference>
<evidence type="ECO:0000313" key="4">
    <source>
        <dbReference type="Proteomes" id="UP001548713"/>
    </source>
</evidence>
<dbReference type="Pfam" id="PF01497">
    <property type="entry name" value="Peripla_BP_2"/>
    <property type="match status" value="1"/>
</dbReference>
<dbReference type="Proteomes" id="UP001548713">
    <property type="component" value="Unassembled WGS sequence"/>
</dbReference>